<evidence type="ECO:0000259" key="15">
    <source>
        <dbReference type="Pfam" id="PF11940"/>
    </source>
</evidence>
<dbReference type="Gene3D" id="2.60.40.1730">
    <property type="entry name" value="tricorn interacting facor f3 domain"/>
    <property type="match status" value="1"/>
</dbReference>
<dbReference type="InterPro" id="IPR038438">
    <property type="entry name" value="PepN_Ig-like_sf"/>
</dbReference>
<dbReference type="InterPro" id="IPR037144">
    <property type="entry name" value="Peptidase_M1_pepN_C_sf"/>
</dbReference>
<comment type="caution">
    <text evidence="18">The sequence shown here is derived from an EMBL/GenBank/DDBJ whole genome shotgun (WGS) entry which is preliminary data.</text>
</comment>
<evidence type="ECO:0000259" key="17">
    <source>
        <dbReference type="Pfam" id="PF17900"/>
    </source>
</evidence>
<evidence type="ECO:0000313" key="19">
    <source>
        <dbReference type="Proteomes" id="UP000626148"/>
    </source>
</evidence>
<evidence type="ECO:0000256" key="11">
    <source>
        <dbReference type="ARBA" id="ARBA00023049"/>
    </source>
</evidence>
<dbReference type="EC" id="3.4.11.2" evidence="4 13"/>
<evidence type="ECO:0000256" key="12">
    <source>
        <dbReference type="ARBA" id="ARBA00059739"/>
    </source>
</evidence>
<dbReference type="InterPro" id="IPR027268">
    <property type="entry name" value="Peptidase_M4/M1_CTD_sf"/>
</dbReference>
<name>A0A918NJ38_9GAMM</name>
<dbReference type="Gene3D" id="1.10.390.10">
    <property type="entry name" value="Neutral Protease Domain 2"/>
    <property type="match status" value="1"/>
</dbReference>
<dbReference type="PRINTS" id="PR00756">
    <property type="entry name" value="ALADIPTASE"/>
</dbReference>
<evidence type="ECO:0000259" key="16">
    <source>
        <dbReference type="Pfam" id="PF17432"/>
    </source>
</evidence>
<evidence type="ECO:0000256" key="5">
    <source>
        <dbReference type="ARBA" id="ARBA00015611"/>
    </source>
</evidence>
<evidence type="ECO:0000256" key="6">
    <source>
        <dbReference type="ARBA" id="ARBA00022438"/>
    </source>
</evidence>
<evidence type="ECO:0000256" key="1">
    <source>
        <dbReference type="ARBA" id="ARBA00000098"/>
    </source>
</evidence>
<dbReference type="Pfam" id="PF17432">
    <property type="entry name" value="DUF3458_C"/>
    <property type="match status" value="1"/>
</dbReference>
<dbReference type="Pfam" id="PF17900">
    <property type="entry name" value="Peptidase_M1_N"/>
    <property type="match status" value="1"/>
</dbReference>
<reference evidence="18" key="2">
    <citation type="submission" date="2020-09" db="EMBL/GenBank/DDBJ databases">
        <authorList>
            <person name="Sun Q."/>
            <person name="Kim S."/>
        </authorList>
    </citation>
    <scope>NUCLEOTIDE SEQUENCE</scope>
    <source>
        <strain evidence="18">KCTC 22169</strain>
    </source>
</reference>
<dbReference type="EMBL" id="BMXR01000018">
    <property type="protein sequence ID" value="GGX74114.1"/>
    <property type="molecule type" value="Genomic_DNA"/>
</dbReference>
<comment type="cofactor">
    <cofactor evidence="2">
        <name>Zn(2+)</name>
        <dbReference type="ChEBI" id="CHEBI:29105"/>
    </cofactor>
</comment>
<evidence type="ECO:0000256" key="9">
    <source>
        <dbReference type="ARBA" id="ARBA00022801"/>
    </source>
</evidence>
<dbReference type="Gene3D" id="2.60.40.1840">
    <property type="match status" value="1"/>
</dbReference>
<evidence type="ECO:0000256" key="10">
    <source>
        <dbReference type="ARBA" id="ARBA00022833"/>
    </source>
</evidence>
<dbReference type="InterPro" id="IPR024601">
    <property type="entry name" value="Peptidase_M1_pepN_C"/>
</dbReference>
<comment type="catalytic activity">
    <reaction evidence="1">
        <text>Release of an N-terminal amino acid, Xaa-|-Yaa- from a peptide, amide or arylamide. Xaa is preferably Ala, but may be most amino acids including Pro (slow action). When a terminal hydrophobic residue is followed by a prolyl residue, the two may be released as an intact Xaa-Pro dipeptide.</text>
        <dbReference type="EC" id="3.4.11.2"/>
    </reaction>
</comment>
<keyword evidence="7" id="KW-0645">Protease</keyword>
<dbReference type="GO" id="GO:0006508">
    <property type="term" value="P:proteolysis"/>
    <property type="evidence" value="ECO:0007669"/>
    <property type="project" value="UniProtKB-UniRule"/>
</dbReference>
<dbReference type="NCBIfam" id="TIGR02414">
    <property type="entry name" value="pepN_proteo"/>
    <property type="match status" value="1"/>
</dbReference>
<evidence type="ECO:0000313" key="18">
    <source>
        <dbReference type="EMBL" id="GGX74114.1"/>
    </source>
</evidence>
<keyword evidence="19" id="KW-1185">Reference proteome</keyword>
<dbReference type="FunFam" id="2.60.40.1840:FF:000001">
    <property type="entry name" value="Aminopeptidase N"/>
    <property type="match status" value="1"/>
</dbReference>
<dbReference type="AlphaFoldDB" id="A0A918NJ38"/>
<keyword evidence="10" id="KW-0862">Zinc</keyword>
<feature type="domain" description="Peptidase M1 alanyl aminopeptidase C-terminal" evidence="16">
    <location>
        <begin position="554"/>
        <end position="876"/>
    </location>
</feature>
<proteinExistence type="inferred from homology"/>
<evidence type="ECO:0000256" key="8">
    <source>
        <dbReference type="ARBA" id="ARBA00022723"/>
    </source>
</evidence>
<dbReference type="Gene3D" id="3.30.2010.30">
    <property type="match status" value="1"/>
</dbReference>
<evidence type="ECO:0000256" key="3">
    <source>
        <dbReference type="ARBA" id="ARBA00010136"/>
    </source>
</evidence>
<dbReference type="GO" id="GO:0008270">
    <property type="term" value="F:zinc ion binding"/>
    <property type="evidence" value="ECO:0007669"/>
    <property type="project" value="InterPro"/>
</dbReference>
<protein>
    <recommendedName>
        <fullName evidence="5 13">Aminopeptidase N</fullName>
        <ecNumber evidence="4 13">3.4.11.2</ecNumber>
    </recommendedName>
</protein>
<dbReference type="SUPFAM" id="SSF55486">
    <property type="entry name" value="Metalloproteases ('zincins'), catalytic domain"/>
    <property type="match status" value="1"/>
</dbReference>
<evidence type="ECO:0000256" key="4">
    <source>
        <dbReference type="ARBA" id="ARBA00012564"/>
    </source>
</evidence>
<gene>
    <name evidence="18" type="primary">pepN</name>
    <name evidence="18" type="ORF">GCM10007392_46860</name>
</gene>
<sequence length="877" mass="99595">MRTQDPKTIYLKDYQEPAFWVEHIDLTVRIFETHTDVESHLTLKKNPNIASRDLVLNGVDQDIIELALDGQPLTQSDYRRDEESLTLTCDRDDARFSSLTRIRPQDNTSLEGLYQSGSMYCTQCEAEGFRKITFYPDRPDVMATFTTRIEADQTRFPVLLANGNPVDSGELDEGRHFATWNDPFPKPSYLFAMVAGNLSRKDDTFTTRSGREVALRIFVEPQNAHKVDFALESLKKAMRWDEDTYGREYDLDLFMIVASDYFNMGAMENKGLNIFNSAAVLATPDTSNDLRFERIEAIVAHEYFHNWSGNRVTCRDWFQLSLKEGFTVFRDSEFTADMHDRAVKRIHDVVDLRAAQFPEDNGPMAHPVRPDSYIEINNFYTATVYEKGAEVVRMIHTLVGPELFRKGSDLYFERFDGQAVTTDDFVACMEEVSGRDLTQFKRWYTQAGTPRVTVTDHFDSDTGEYRLTFRQSCPPTPGQREKDSFVIPIKMGLLDADGNDLPIRTDADYNPDTQVLTLTDTETRVVFSGVNEKPIPSLLRDFSAPVRLQFDYSDEQLAFLAKNDANGFNRWDAVQQLYLRAILGMSEDERMGKNAQVPSALLDTVASIAGDTELTPAIRTAMLSLPGYAILKDAVDEIYMENLVAARKAVINAIATRYRDIWRSLTEGLAGRGDYEFTAAEAGRRSLQGLALWYWLKSGDQAAFDFAADLYHHAGNQTDRGNALRAVLAGEDHALQDELLEHFYERWQDDTQMVEQWLSMQSSAPNIGAADIENLMEHQAFDIKNPNKVRSVIAGFAMNVESFHDETGQGYELVADMIGRLNGINPQIAARLVTIFSDWKRFEPKRRAMMESTLKTILATPNLSPDVFEMTERALKG</sequence>
<dbReference type="InterPro" id="IPR035414">
    <property type="entry name" value="Peptidase_M1_pepN_Ig-like"/>
</dbReference>
<dbReference type="CDD" id="cd09600">
    <property type="entry name" value="M1_APN"/>
    <property type="match status" value="1"/>
</dbReference>
<dbReference type="FunFam" id="3.30.2010.30:FF:000002">
    <property type="entry name" value="Putative aminopeptidase N"/>
    <property type="match status" value="1"/>
</dbReference>
<dbReference type="GO" id="GO:0008237">
    <property type="term" value="F:metallopeptidase activity"/>
    <property type="evidence" value="ECO:0007669"/>
    <property type="project" value="UniProtKB-UniRule"/>
</dbReference>
<dbReference type="RefSeq" id="WP_189613410.1">
    <property type="nucleotide sequence ID" value="NZ_BMXR01000018.1"/>
</dbReference>
<dbReference type="Pfam" id="PF11940">
    <property type="entry name" value="DUF3458"/>
    <property type="match status" value="1"/>
</dbReference>
<evidence type="ECO:0000256" key="7">
    <source>
        <dbReference type="ARBA" id="ARBA00022670"/>
    </source>
</evidence>
<evidence type="ECO:0000256" key="13">
    <source>
        <dbReference type="NCBIfam" id="TIGR02414"/>
    </source>
</evidence>
<keyword evidence="8" id="KW-0479">Metal-binding</keyword>
<dbReference type="Proteomes" id="UP000626148">
    <property type="component" value="Unassembled WGS sequence"/>
</dbReference>
<dbReference type="FunFam" id="2.60.40.1730:FF:000005">
    <property type="entry name" value="Aminopeptidase N"/>
    <property type="match status" value="1"/>
</dbReference>
<evidence type="ECO:0000259" key="14">
    <source>
        <dbReference type="Pfam" id="PF01433"/>
    </source>
</evidence>
<keyword evidence="6 18" id="KW-0031">Aminopeptidase</keyword>
<dbReference type="GO" id="GO:0016285">
    <property type="term" value="F:alanyl aminopeptidase activity"/>
    <property type="evidence" value="ECO:0007669"/>
    <property type="project" value="UniProtKB-EC"/>
</dbReference>
<keyword evidence="9" id="KW-0378">Hydrolase</keyword>
<comment type="similarity">
    <text evidence="3">Belongs to the peptidase M1 family.</text>
</comment>
<feature type="domain" description="Peptidase M1 alanyl aminopeptidase Ig-like fold" evidence="15">
    <location>
        <begin position="448"/>
        <end position="550"/>
    </location>
</feature>
<dbReference type="InterPro" id="IPR042097">
    <property type="entry name" value="Aminopeptidase_N-like_N_sf"/>
</dbReference>
<feature type="domain" description="Aminopeptidase N-like N-terminal" evidence="17">
    <location>
        <begin position="22"/>
        <end position="190"/>
    </location>
</feature>
<dbReference type="InterPro" id="IPR014782">
    <property type="entry name" value="Peptidase_M1_dom"/>
</dbReference>
<organism evidence="18 19">
    <name type="scientific">Saccharospirillum salsuginis</name>
    <dbReference type="NCBI Taxonomy" id="418750"/>
    <lineage>
        <taxon>Bacteria</taxon>
        <taxon>Pseudomonadati</taxon>
        <taxon>Pseudomonadota</taxon>
        <taxon>Gammaproteobacteria</taxon>
        <taxon>Oceanospirillales</taxon>
        <taxon>Saccharospirillaceae</taxon>
        <taxon>Saccharospirillum</taxon>
    </lineage>
</organism>
<feature type="domain" description="Peptidase M1 membrane alanine aminopeptidase" evidence="14">
    <location>
        <begin position="229"/>
        <end position="443"/>
    </location>
</feature>
<dbReference type="InterPro" id="IPR012779">
    <property type="entry name" value="Peptidase_M1_pepN"/>
</dbReference>
<keyword evidence="11" id="KW-0482">Metalloprotease</keyword>
<dbReference type="InterPro" id="IPR045357">
    <property type="entry name" value="Aminopeptidase_N-like_N"/>
</dbReference>
<dbReference type="InterPro" id="IPR001930">
    <property type="entry name" value="Peptidase_M1"/>
</dbReference>
<dbReference type="SUPFAM" id="SSF63737">
    <property type="entry name" value="Leukotriene A4 hydrolase N-terminal domain"/>
    <property type="match status" value="1"/>
</dbReference>
<dbReference type="Gene3D" id="1.25.50.10">
    <property type="entry name" value="Peptidase M1, alanyl aminopeptidase, C-terminal domain"/>
    <property type="match status" value="1"/>
</dbReference>
<reference evidence="18" key="1">
    <citation type="journal article" date="2014" name="Int. J. Syst. Evol. Microbiol.">
        <title>Complete genome sequence of Corynebacterium casei LMG S-19264T (=DSM 44701T), isolated from a smear-ripened cheese.</title>
        <authorList>
            <consortium name="US DOE Joint Genome Institute (JGI-PGF)"/>
            <person name="Walter F."/>
            <person name="Albersmeier A."/>
            <person name="Kalinowski J."/>
            <person name="Ruckert C."/>
        </authorList>
    </citation>
    <scope>NUCLEOTIDE SEQUENCE</scope>
    <source>
        <strain evidence="18">KCTC 22169</strain>
    </source>
</reference>
<accession>A0A918NJ38</accession>
<dbReference type="PANTHER" id="PTHR46322:SF1">
    <property type="entry name" value="PUROMYCIN-SENSITIVE AMINOPEPTIDASE"/>
    <property type="match status" value="1"/>
</dbReference>
<comment type="function">
    <text evidence="12">Aminopeptidase N is involved in the degradation of intracellular peptides generated by protein breakdown during normal growth as well as in response to nutrient starvation.</text>
</comment>
<dbReference type="PANTHER" id="PTHR46322">
    <property type="entry name" value="PUROMYCIN-SENSITIVE AMINOPEPTIDASE"/>
    <property type="match status" value="1"/>
</dbReference>
<evidence type="ECO:0000256" key="2">
    <source>
        <dbReference type="ARBA" id="ARBA00001947"/>
    </source>
</evidence>
<dbReference type="Pfam" id="PF01433">
    <property type="entry name" value="Peptidase_M1"/>
    <property type="match status" value="1"/>
</dbReference>